<proteinExistence type="inferred from homology"/>
<reference evidence="5 6" key="1">
    <citation type="submission" date="2018-05" db="EMBL/GenBank/DDBJ databases">
        <title>Paenibacillus flagellatus sp. nov., isolated from selenium mineral soil.</title>
        <authorList>
            <person name="Dai X."/>
        </authorList>
    </citation>
    <scope>NUCLEOTIDE SEQUENCE [LARGE SCALE GENOMIC DNA]</scope>
    <source>
        <strain evidence="5 6">DXL2</strain>
    </source>
</reference>
<name>A0A2V5KBC3_9BACL</name>
<dbReference type="Proteomes" id="UP000247476">
    <property type="component" value="Unassembled WGS sequence"/>
</dbReference>
<dbReference type="PANTHER" id="PTHR12649:SF11">
    <property type="entry name" value="PEPTIDYL-TRNA HYDROLASE 2, MITOCHONDRIAL"/>
    <property type="match status" value="1"/>
</dbReference>
<dbReference type="EC" id="3.1.1.29" evidence="1"/>
<dbReference type="PANTHER" id="PTHR12649">
    <property type="entry name" value="PEPTIDYL-TRNA HYDROLASE 2"/>
    <property type="match status" value="1"/>
</dbReference>
<protein>
    <recommendedName>
        <fullName evidence="1">peptidyl-tRNA hydrolase</fullName>
        <ecNumber evidence="1">3.1.1.29</ecNumber>
    </recommendedName>
</protein>
<sequence length="123" mass="13155">MPASAPIVQYYAVNGDLEMSAGKIAAQAAHAASISVIDLLRGDGSRFPAPEYGEWLAAWYRGGMAKIVLRGTEDDLLRLREQGFYAVQDGGKTEVPAGSLTVVCLPPMPKSKARKYVGGMKLL</sequence>
<dbReference type="Pfam" id="PF01981">
    <property type="entry name" value="PTH2"/>
    <property type="match status" value="1"/>
</dbReference>
<evidence type="ECO:0000313" key="5">
    <source>
        <dbReference type="EMBL" id="PYI55263.1"/>
    </source>
</evidence>
<dbReference type="OrthoDB" id="2867343at2"/>
<organism evidence="5 6">
    <name type="scientific">Paenibacillus flagellatus</name>
    <dbReference type="NCBI Taxonomy" id="2211139"/>
    <lineage>
        <taxon>Bacteria</taxon>
        <taxon>Bacillati</taxon>
        <taxon>Bacillota</taxon>
        <taxon>Bacilli</taxon>
        <taxon>Bacillales</taxon>
        <taxon>Paenibacillaceae</taxon>
        <taxon>Paenibacillus</taxon>
    </lineage>
</organism>
<dbReference type="Gene3D" id="3.40.1490.10">
    <property type="entry name" value="Bit1"/>
    <property type="match status" value="1"/>
</dbReference>
<keyword evidence="2 5" id="KW-0378">Hydrolase</keyword>
<accession>A0A2V5KBC3</accession>
<evidence type="ECO:0000313" key="6">
    <source>
        <dbReference type="Proteomes" id="UP000247476"/>
    </source>
</evidence>
<evidence type="ECO:0000256" key="2">
    <source>
        <dbReference type="ARBA" id="ARBA00022801"/>
    </source>
</evidence>
<dbReference type="AlphaFoldDB" id="A0A2V5KBC3"/>
<dbReference type="InterPro" id="IPR023476">
    <property type="entry name" value="Pep_tRNA_hydro_II_dom_sf"/>
</dbReference>
<keyword evidence="6" id="KW-1185">Reference proteome</keyword>
<comment type="catalytic activity">
    <reaction evidence="4">
        <text>an N-acyl-L-alpha-aminoacyl-tRNA + H2O = an N-acyl-L-amino acid + a tRNA + H(+)</text>
        <dbReference type="Rhea" id="RHEA:54448"/>
        <dbReference type="Rhea" id="RHEA-COMP:10123"/>
        <dbReference type="Rhea" id="RHEA-COMP:13883"/>
        <dbReference type="ChEBI" id="CHEBI:15377"/>
        <dbReference type="ChEBI" id="CHEBI:15378"/>
        <dbReference type="ChEBI" id="CHEBI:59874"/>
        <dbReference type="ChEBI" id="CHEBI:78442"/>
        <dbReference type="ChEBI" id="CHEBI:138191"/>
        <dbReference type="EC" id="3.1.1.29"/>
    </reaction>
</comment>
<evidence type="ECO:0000256" key="4">
    <source>
        <dbReference type="ARBA" id="ARBA00048707"/>
    </source>
</evidence>
<dbReference type="GO" id="GO:0004045">
    <property type="term" value="F:peptidyl-tRNA hydrolase activity"/>
    <property type="evidence" value="ECO:0007669"/>
    <property type="project" value="UniProtKB-EC"/>
</dbReference>
<dbReference type="InterPro" id="IPR002833">
    <property type="entry name" value="PTH2"/>
</dbReference>
<comment type="caution">
    <text evidence="5">The sequence shown here is derived from an EMBL/GenBank/DDBJ whole genome shotgun (WGS) entry which is preliminary data.</text>
</comment>
<gene>
    <name evidence="5" type="ORF">DLM86_11295</name>
</gene>
<dbReference type="SUPFAM" id="SSF102462">
    <property type="entry name" value="Peptidyl-tRNA hydrolase II"/>
    <property type="match status" value="1"/>
</dbReference>
<dbReference type="EMBL" id="QJVJ01000004">
    <property type="protein sequence ID" value="PYI55263.1"/>
    <property type="molecule type" value="Genomic_DNA"/>
</dbReference>
<evidence type="ECO:0000256" key="3">
    <source>
        <dbReference type="ARBA" id="ARBA00038050"/>
    </source>
</evidence>
<dbReference type="GO" id="GO:0005829">
    <property type="term" value="C:cytosol"/>
    <property type="evidence" value="ECO:0007669"/>
    <property type="project" value="TreeGrafter"/>
</dbReference>
<evidence type="ECO:0000256" key="1">
    <source>
        <dbReference type="ARBA" id="ARBA00013260"/>
    </source>
</evidence>
<comment type="similarity">
    <text evidence="3">Belongs to the PTH2 family.</text>
</comment>